<gene>
    <name evidence="2" type="ORF">TTHERM_000037389</name>
</gene>
<keyword evidence="3" id="KW-1185">Reference proteome</keyword>
<organism evidence="2 3">
    <name type="scientific">Tetrahymena thermophila (strain SB210)</name>
    <dbReference type="NCBI Taxonomy" id="312017"/>
    <lineage>
        <taxon>Eukaryota</taxon>
        <taxon>Sar</taxon>
        <taxon>Alveolata</taxon>
        <taxon>Ciliophora</taxon>
        <taxon>Intramacronucleata</taxon>
        <taxon>Oligohymenophorea</taxon>
        <taxon>Hymenostomatida</taxon>
        <taxon>Tetrahymenina</taxon>
        <taxon>Tetrahymenidae</taxon>
        <taxon>Tetrahymena</taxon>
    </lineage>
</organism>
<keyword evidence="1" id="KW-1133">Transmembrane helix</keyword>
<dbReference type="GeneID" id="24436932"/>
<evidence type="ECO:0000313" key="3">
    <source>
        <dbReference type="Proteomes" id="UP000009168"/>
    </source>
</evidence>
<proteinExistence type="predicted"/>
<evidence type="ECO:0000313" key="2">
    <source>
        <dbReference type="EMBL" id="EWS74892.1"/>
    </source>
</evidence>
<dbReference type="InParanoid" id="W7XC14"/>
<dbReference type="EMBL" id="GG662720">
    <property type="protein sequence ID" value="EWS74892.1"/>
    <property type="molecule type" value="Genomic_DNA"/>
</dbReference>
<dbReference type="RefSeq" id="XP_012652605.1">
    <property type="nucleotide sequence ID" value="XM_012797151.1"/>
</dbReference>
<sequence>MINLIIQNQYKIIICALQSINYFLIVYIQKKRQMQNSYSMQLATQYLELKTQKMIRNQLLQKENNMRFQKHQLVAKTIKMETPDLRINTTFIKQLLWDLQEQENHAQQINLLEVCLSLNTTTLLLIVKFTTMSIREIYMSQIFWILQVKKISQHQERAGLIKDNAFCLYLVLKKDSHFKISNNFLSFIFNCILKERNRLFCVEIKLTLRKEKSPKKKDKNWHKSMGLFILKQVQKKVIISLILSMLLLTVQKKKQKLKTKIKAKLVKKREVLFSQYAAFSTDFAVEFPLKQKIHFLYQIFRDLQDQTKFQFHKINILTKQNQNSSVDLRQKPKNNLFKNQNYIFQLVKFIQKKVLFFIIGDQILQINKYHIINKRHQYYSNAFQQQTNNLQKFIVTITIKTEQYLIKVFKILIINTLNLNLLLLVKVYLRQYISFMYKLNLQILQIYLEYKYFQIKLIYKKQSKNKFDFFSQKYDLINNQNN</sequence>
<keyword evidence="1 2" id="KW-0812">Transmembrane</keyword>
<reference evidence="3" key="1">
    <citation type="journal article" date="2006" name="PLoS Biol.">
        <title>Macronuclear genome sequence of the ciliate Tetrahymena thermophila, a model eukaryote.</title>
        <authorList>
            <person name="Eisen J.A."/>
            <person name="Coyne R.S."/>
            <person name="Wu M."/>
            <person name="Wu D."/>
            <person name="Thiagarajan M."/>
            <person name="Wortman J.R."/>
            <person name="Badger J.H."/>
            <person name="Ren Q."/>
            <person name="Amedeo P."/>
            <person name="Jones K.M."/>
            <person name="Tallon L.J."/>
            <person name="Delcher A.L."/>
            <person name="Salzberg S.L."/>
            <person name="Silva J.C."/>
            <person name="Haas B.J."/>
            <person name="Majoros W.H."/>
            <person name="Farzad M."/>
            <person name="Carlton J.M."/>
            <person name="Smith R.K. Jr."/>
            <person name="Garg J."/>
            <person name="Pearlman R.E."/>
            <person name="Karrer K.M."/>
            <person name="Sun L."/>
            <person name="Manning G."/>
            <person name="Elde N.C."/>
            <person name="Turkewitz A.P."/>
            <person name="Asai D.J."/>
            <person name="Wilkes D.E."/>
            <person name="Wang Y."/>
            <person name="Cai H."/>
            <person name="Collins K."/>
            <person name="Stewart B.A."/>
            <person name="Lee S.R."/>
            <person name="Wilamowska K."/>
            <person name="Weinberg Z."/>
            <person name="Ruzzo W.L."/>
            <person name="Wloga D."/>
            <person name="Gaertig J."/>
            <person name="Frankel J."/>
            <person name="Tsao C.-C."/>
            <person name="Gorovsky M.A."/>
            <person name="Keeling P.J."/>
            <person name="Waller R.F."/>
            <person name="Patron N.J."/>
            <person name="Cherry J.M."/>
            <person name="Stover N.A."/>
            <person name="Krieger C.J."/>
            <person name="del Toro C."/>
            <person name="Ryder H.F."/>
            <person name="Williamson S.C."/>
            <person name="Barbeau R.A."/>
            <person name="Hamilton E.P."/>
            <person name="Orias E."/>
        </authorList>
    </citation>
    <scope>NUCLEOTIDE SEQUENCE [LARGE SCALE GENOMIC DNA]</scope>
    <source>
        <strain evidence="3">SB210</strain>
    </source>
</reference>
<feature type="transmembrane region" description="Helical" evidence="1">
    <location>
        <begin position="12"/>
        <end position="29"/>
    </location>
</feature>
<accession>W7XC14</accession>
<dbReference type="Proteomes" id="UP000009168">
    <property type="component" value="Unassembled WGS sequence"/>
</dbReference>
<keyword evidence="1" id="KW-0472">Membrane</keyword>
<dbReference type="KEGG" id="tet:TTHERM_000037389"/>
<evidence type="ECO:0000256" key="1">
    <source>
        <dbReference type="SAM" id="Phobius"/>
    </source>
</evidence>
<protein>
    <submittedName>
        <fullName evidence="2">Transmembrane protein, putative</fullName>
    </submittedName>
</protein>
<name>W7XC14_TETTS</name>
<dbReference type="AlphaFoldDB" id="W7XC14"/>